<gene>
    <name evidence="2" type="ORF">A3K89_11955</name>
</gene>
<proteinExistence type="predicted"/>
<reference evidence="2 3" key="1">
    <citation type="submission" date="2016-03" db="EMBL/GenBank/DDBJ databases">
        <title>Genome sequence of Rhodococcus kyotonensis KB10.</title>
        <authorList>
            <person name="Jeong H."/>
            <person name="Hong C.E."/>
            <person name="Jo S.H."/>
            <person name="Park J.M."/>
        </authorList>
    </citation>
    <scope>NUCLEOTIDE SEQUENCE [LARGE SCALE GENOMIC DNA]</scope>
    <source>
        <strain evidence="2 3">KB10</strain>
    </source>
</reference>
<evidence type="ECO:0000256" key="1">
    <source>
        <dbReference type="ARBA" id="ARBA00023186"/>
    </source>
</evidence>
<dbReference type="Proteomes" id="UP000077519">
    <property type="component" value="Unassembled WGS sequence"/>
</dbReference>
<dbReference type="AlphaFoldDB" id="A0A177Y765"/>
<evidence type="ECO:0000313" key="3">
    <source>
        <dbReference type="Proteomes" id="UP000077519"/>
    </source>
</evidence>
<keyword evidence="3" id="KW-1185">Reference proteome</keyword>
<evidence type="ECO:0000313" key="2">
    <source>
        <dbReference type="EMBL" id="OAK51321.1"/>
    </source>
</evidence>
<dbReference type="RefSeq" id="WP_068431150.1">
    <property type="nucleotide sequence ID" value="NZ_LVHI01000039.1"/>
</dbReference>
<comment type="caution">
    <text evidence="2">The sequence shown here is derived from an EMBL/GenBank/DDBJ whole genome shotgun (WGS) entry which is preliminary data.</text>
</comment>
<accession>A0A177Y765</accession>
<dbReference type="GO" id="GO:0016151">
    <property type="term" value="F:nickel cation binding"/>
    <property type="evidence" value="ECO:0007669"/>
    <property type="project" value="InterPro"/>
</dbReference>
<dbReference type="InterPro" id="IPR002669">
    <property type="entry name" value="UreD"/>
</dbReference>
<keyword evidence="1" id="KW-0143">Chaperone</keyword>
<sequence length="221" mass="22867">MRTELTIVASADRSPRIDAVGGLAARLTGPDTVHMIGTAATPLGGDTLCIRIVVGAGATLSLHSVAASVALPGRSVVESNAEWLVSVDEGGVLVFDPEPMVVAGNAIHHTRTRIEFAASSRIEYRERVQIGRVGENLGRWIGTMHTDVDGHAHLRHRVELGVGTVGHDVLSAPRSLSSTLVYPDDRPAGAVGSSAVRMPLAAGGSLTTSTGPALDALPLVP</sequence>
<dbReference type="Pfam" id="PF01774">
    <property type="entry name" value="UreD"/>
    <property type="match status" value="1"/>
</dbReference>
<dbReference type="EMBL" id="LVHI01000039">
    <property type="protein sequence ID" value="OAK51321.1"/>
    <property type="molecule type" value="Genomic_DNA"/>
</dbReference>
<protein>
    <submittedName>
        <fullName evidence="2">Urease accessory protein UreD</fullName>
    </submittedName>
</protein>
<organism evidence="2 3">
    <name type="scientific">Rhodococcoides kyotonense</name>
    <dbReference type="NCBI Taxonomy" id="398843"/>
    <lineage>
        <taxon>Bacteria</taxon>
        <taxon>Bacillati</taxon>
        <taxon>Actinomycetota</taxon>
        <taxon>Actinomycetes</taxon>
        <taxon>Mycobacteriales</taxon>
        <taxon>Nocardiaceae</taxon>
        <taxon>Rhodococcoides</taxon>
    </lineage>
</organism>
<name>A0A177Y765_9NOCA</name>